<keyword evidence="3" id="KW-1185">Reference proteome</keyword>
<sequence length="233" mass="25630">MKSDKSPRLTVTVSTFCDVCYFIYGVVMDPVWSGVRGPGEPGRLGGVFEPGFDLGSGLNTRERSERTFSHRRRRFTRGGAPLRRGGRSAGSLRPTALERGMLRAAVLNGAPDGPRGSASLQPKVEKQPVYCCFTPAWVEHTSSAFRRSARFCTSILHLPHLHKQTRITVSGAAGRGLGWREARIQSARYRRTFSAHFPPAGPLGVPRRRRQVAKVVPDDYRLLTWESLAGGGA</sequence>
<gene>
    <name evidence="2" type="ORF">EYF80_050640</name>
</gene>
<dbReference type="AlphaFoldDB" id="A0A4Z2FE76"/>
<name>A0A4Z2FE76_9TELE</name>
<dbReference type="EMBL" id="SRLO01001301">
    <property type="protein sequence ID" value="TNN39185.1"/>
    <property type="molecule type" value="Genomic_DNA"/>
</dbReference>
<comment type="caution">
    <text evidence="2">The sequence shown here is derived from an EMBL/GenBank/DDBJ whole genome shotgun (WGS) entry which is preliminary data.</text>
</comment>
<evidence type="ECO:0000313" key="3">
    <source>
        <dbReference type="Proteomes" id="UP000314294"/>
    </source>
</evidence>
<dbReference type="Proteomes" id="UP000314294">
    <property type="component" value="Unassembled WGS sequence"/>
</dbReference>
<evidence type="ECO:0000313" key="2">
    <source>
        <dbReference type="EMBL" id="TNN39185.1"/>
    </source>
</evidence>
<feature type="region of interest" description="Disordered" evidence="1">
    <location>
        <begin position="63"/>
        <end position="93"/>
    </location>
</feature>
<proteinExistence type="predicted"/>
<organism evidence="2 3">
    <name type="scientific">Liparis tanakae</name>
    <name type="common">Tanaka's snailfish</name>
    <dbReference type="NCBI Taxonomy" id="230148"/>
    <lineage>
        <taxon>Eukaryota</taxon>
        <taxon>Metazoa</taxon>
        <taxon>Chordata</taxon>
        <taxon>Craniata</taxon>
        <taxon>Vertebrata</taxon>
        <taxon>Euteleostomi</taxon>
        <taxon>Actinopterygii</taxon>
        <taxon>Neopterygii</taxon>
        <taxon>Teleostei</taxon>
        <taxon>Neoteleostei</taxon>
        <taxon>Acanthomorphata</taxon>
        <taxon>Eupercaria</taxon>
        <taxon>Perciformes</taxon>
        <taxon>Cottioidei</taxon>
        <taxon>Cottales</taxon>
        <taxon>Liparidae</taxon>
        <taxon>Liparis</taxon>
    </lineage>
</organism>
<feature type="compositionally biased region" description="Low complexity" evidence="1">
    <location>
        <begin position="77"/>
        <end position="93"/>
    </location>
</feature>
<accession>A0A4Z2FE76</accession>
<protein>
    <submittedName>
        <fullName evidence="2">Uncharacterized protein</fullName>
    </submittedName>
</protein>
<evidence type="ECO:0000256" key="1">
    <source>
        <dbReference type="SAM" id="MobiDB-lite"/>
    </source>
</evidence>
<reference evidence="2 3" key="1">
    <citation type="submission" date="2019-03" db="EMBL/GenBank/DDBJ databases">
        <title>First draft genome of Liparis tanakae, snailfish: a comprehensive survey of snailfish specific genes.</title>
        <authorList>
            <person name="Kim W."/>
            <person name="Song I."/>
            <person name="Jeong J.-H."/>
            <person name="Kim D."/>
            <person name="Kim S."/>
            <person name="Ryu S."/>
            <person name="Song J.Y."/>
            <person name="Lee S.K."/>
        </authorList>
    </citation>
    <scope>NUCLEOTIDE SEQUENCE [LARGE SCALE GENOMIC DNA]</scope>
    <source>
        <tissue evidence="2">Muscle</tissue>
    </source>
</reference>